<dbReference type="Gene3D" id="1.10.287.130">
    <property type="match status" value="1"/>
</dbReference>
<dbReference type="PRINTS" id="PR00344">
    <property type="entry name" value="BCTRLSENSOR"/>
</dbReference>
<dbReference type="SUPFAM" id="SSF55781">
    <property type="entry name" value="GAF domain-like"/>
    <property type="match status" value="1"/>
</dbReference>
<dbReference type="Pfam" id="PF00512">
    <property type="entry name" value="HisKA"/>
    <property type="match status" value="1"/>
</dbReference>
<name>C0QED3_DESAH</name>
<evidence type="ECO:0000256" key="7">
    <source>
        <dbReference type="ARBA" id="ARBA00022840"/>
    </source>
</evidence>
<dbReference type="eggNOG" id="COG0834">
    <property type="taxonomic scope" value="Bacteria"/>
</dbReference>
<feature type="transmembrane region" description="Helical" evidence="9">
    <location>
        <begin position="275"/>
        <end position="296"/>
    </location>
</feature>
<dbReference type="SMART" id="SM00062">
    <property type="entry name" value="PBPb"/>
    <property type="match status" value="1"/>
</dbReference>
<accession>C0QED3</accession>
<proteinExistence type="predicted"/>
<dbReference type="PANTHER" id="PTHR43065">
    <property type="entry name" value="SENSOR HISTIDINE KINASE"/>
    <property type="match status" value="1"/>
</dbReference>
<dbReference type="InterPro" id="IPR003661">
    <property type="entry name" value="HisK_dim/P_dom"/>
</dbReference>
<dbReference type="EMBL" id="CP001087">
    <property type="protein sequence ID" value="ACN13250.1"/>
    <property type="molecule type" value="Genomic_DNA"/>
</dbReference>
<sequence>MVKLSKSFFFLAGLWCALLVTSPAFSSNNILTSDEQKWLNDHNRTFRLSPAPDWEPLEFFNANGKYSGLVAEYIYLLEKKLDIKFKIIQTDTWGQVLKMAKDREVDVISAAYANKERQRFMNWTDPYINLNTTIIVKKSFKKKLSLGTMTGMRVGAPRDYIVFDYLKNNYPELDVVAVETGALGLKMVSFGEIDAMIMEMPNALYAIEKSQLTNLRLAGTTDYIATYSLGTRKDWPKLHSILTKGLNRITPGERETIYNRWISLTQDPWYKNRTFWYITASLGIAFFLIVGTVLFINRTLKFINRTLKVQVAQRTGELRFNEMRLEALLKLAQMNDASIDAIIDFAFREAIRLTKSQFGYLAFAGKDSLFYTVDSLGRSYQKTVFKNDKSDFSSKTMGLWRDAIIKKKPVISNDYMESNPFRRGVPEQHATIYRYMNIPVVNENQVVVIAGVGNKADRYDESDQRQLSLLLDGMWRMIRRREAEMALKSSEKRFRDLVENSPFGISIIRKGRLVFSNPEQERLKGLMPLFHHGSFSTIHPDDIDKVEDFYRTFTSSSNSAELEFRFYPHEPPSQGQLKWVNCRATPLNVQEGMATLITTMDVTKAKNLERLLIIQDKMASLGHVSAGIAHEIRNPLSGINIYLNALEQHLLGWEEMAETSPLIQQIKSASGKIESVIRRVMNFSKPHEPKFVPANLHKPIDEAIALSAATLRKSKITLVRKFDPDLPLCHAEPLLIEEVVLNLINNASHALEKIETKTLLITTDHDEHFISIRVEDSGHGVPFHIRQRILEPFFTTKKNSTGIGLSICHRIISDHKGEFTVSTSDLGGALMQVNIPIIKRSRP</sequence>
<dbReference type="eggNOG" id="COG2202">
    <property type="taxonomic scope" value="Bacteria"/>
</dbReference>
<dbReference type="NCBIfam" id="TIGR00229">
    <property type="entry name" value="sensory_box"/>
    <property type="match status" value="1"/>
</dbReference>
<comment type="catalytic activity">
    <reaction evidence="1">
        <text>ATP + protein L-histidine = ADP + protein N-phospho-L-histidine.</text>
        <dbReference type="EC" id="2.7.13.3"/>
    </reaction>
</comment>
<dbReference type="InterPro" id="IPR003018">
    <property type="entry name" value="GAF"/>
</dbReference>
<evidence type="ECO:0000256" key="1">
    <source>
        <dbReference type="ARBA" id="ARBA00000085"/>
    </source>
</evidence>
<dbReference type="SUPFAM" id="SSF55874">
    <property type="entry name" value="ATPase domain of HSP90 chaperone/DNA topoisomerase II/histidine kinase"/>
    <property type="match status" value="1"/>
</dbReference>
<evidence type="ECO:0000256" key="3">
    <source>
        <dbReference type="ARBA" id="ARBA00022553"/>
    </source>
</evidence>
<dbReference type="CDD" id="cd01007">
    <property type="entry name" value="PBP2_BvgS_HisK_like"/>
    <property type="match status" value="1"/>
</dbReference>
<dbReference type="SUPFAM" id="SSF47384">
    <property type="entry name" value="Homodimeric domain of signal transducing histidine kinase"/>
    <property type="match status" value="1"/>
</dbReference>
<keyword evidence="9" id="KW-0472">Membrane</keyword>
<dbReference type="Gene3D" id="3.30.450.20">
    <property type="entry name" value="PAS domain"/>
    <property type="match status" value="1"/>
</dbReference>
<dbReference type="KEGG" id="dat:HRM2_01270"/>
<evidence type="ECO:0000313" key="13">
    <source>
        <dbReference type="Proteomes" id="UP000000442"/>
    </source>
</evidence>
<dbReference type="Pfam" id="PF02518">
    <property type="entry name" value="HATPase_c"/>
    <property type="match status" value="1"/>
</dbReference>
<keyword evidence="5" id="KW-0547">Nucleotide-binding</keyword>
<dbReference type="PROSITE" id="PS50109">
    <property type="entry name" value="HIS_KIN"/>
    <property type="match status" value="1"/>
</dbReference>
<keyword evidence="6 12" id="KW-0418">Kinase</keyword>
<dbReference type="SMART" id="SM00387">
    <property type="entry name" value="HATPase_c"/>
    <property type="match status" value="1"/>
</dbReference>
<dbReference type="CDD" id="cd00082">
    <property type="entry name" value="HisKA"/>
    <property type="match status" value="1"/>
</dbReference>
<evidence type="ECO:0000256" key="4">
    <source>
        <dbReference type="ARBA" id="ARBA00022679"/>
    </source>
</evidence>
<keyword evidence="9" id="KW-0812">Transmembrane</keyword>
<dbReference type="InterPro" id="IPR036097">
    <property type="entry name" value="HisK_dim/P_sf"/>
</dbReference>
<dbReference type="InterPro" id="IPR005467">
    <property type="entry name" value="His_kinase_dom"/>
</dbReference>
<dbReference type="InterPro" id="IPR035965">
    <property type="entry name" value="PAS-like_dom_sf"/>
</dbReference>
<dbReference type="SUPFAM" id="SSF53850">
    <property type="entry name" value="Periplasmic binding protein-like II"/>
    <property type="match status" value="1"/>
</dbReference>
<dbReference type="SMART" id="SM00388">
    <property type="entry name" value="HisKA"/>
    <property type="match status" value="1"/>
</dbReference>
<evidence type="ECO:0000256" key="5">
    <source>
        <dbReference type="ARBA" id="ARBA00022741"/>
    </source>
</evidence>
<evidence type="ECO:0000313" key="12">
    <source>
        <dbReference type="EMBL" id="ACN13250.1"/>
    </source>
</evidence>
<dbReference type="STRING" id="177437.HRM2_01270"/>
<protein>
    <recommendedName>
        <fullName evidence="2">histidine kinase</fullName>
        <ecNumber evidence="2">2.7.13.3</ecNumber>
    </recommendedName>
</protein>
<dbReference type="InterPro" id="IPR003594">
    <property type="entry name" value="HATPase_dom"/>
</dbReference>
<dbReference type="PANTHER" id="PTHR43065:SF10">
    <property type="entry name" value="PEROXIDE STRESS-ACTIVATED HISTIDINE KINASE MAK3"/>
    <property type="match status" value="1"/>
</dbReference>
<dbReference type="GO" id="GO:0000155">
    <property type="term" value="F:phosphorelay sensor kinase activity"/>
    <property type="evidence" value="ECO:0007669"/>
    <property type="project" value="InterPro"/>
</dbReference>
<dbReference type="InterPro" id="IPR036890">
    <property type="entry name" value="HATPase_C_sf"/>
</dbReference>
<dbReference type="OrthoDB" id="415806at2"/>
<evidence type="ECO:0000259" key="11">
    <source>
        <dbReference type="PROSITE" id="PS50109"/>
    </source>
</evidence>
<evidence type="ECO:0000256" key="10">
    <source>
        <dbReference type="SAM" id="SignalP"/>
    </source>
</evidence>
<dbReference type="InterPro" id="IPR029016">
    <property type="entry name" value="GAF-like_dom_sf"/>
</dbReference>
<keyword evidence="3" id="KW-0597">Phosphoprotein</keyword>
<dbReference type="eggNOG" id="COG4191">
    <property type="taxonomic scope" value="Bacteria"/>
</dbReference>
<dbReference type="Gene3D" id="3.40.190.10">
    <property type="entry name" value="Periplasmic binding protein-like II"/>
    <property type="match status" value="2"/>
</dbReference>
<keyword evidence="13" id="KW-1185">Reference proteome</keyword>
<evidence type="ECO:0000256" key="6">
    <source>
        <dbReference type="ARBA" id="ARBA00022777"/>
    </source>
</evidence>
<dbReference type="Gene3D" id="3.30.450.40">
    <property type="match status" value="1"/>
</dbReference>
<dbReference type="Proteomes" id="UP000000442">
    <property type="component" value="Chromosome"/>
</dbReference>
<evidence type="ECO:0000256" key="2">
    <source>
        <dbReference type="ARBA" id="ARBA00012438"/>
    </source>
</evidence>
<evidence type="ECO:0000256" key="9">
    <source>
        <dbReference type="SAM" id="Phobius"/>
    </source>
</evidence>
<keyword evidence="4 12" id="KW-0808">Transferase</keyword>
<dbReference type="Gene3D" id="3.30.565.10">
    <property type="entry name" value="Histidine kinase-like ATPase, C-terminal domain"/>
    <property type="match status" value="1"/>
</dbReference>
<feature type="domain" description="Histidine kinase" evidence="11">
    <location>
        <begin position="627"/>
        <end position="839"/>
    </location>
</feature>
<feature type="signal peptide" evidence="10">
    <location>
        <begin position="1"/>
        <end position="26"/>
    </location>
</feature>
<dbReference type="InterPro" id="IPR001638">
    <property type="entry name" value="Solute-binding_3/MltF_N"/>
</dbReference>
<dbReference type="Pfam" id="PF00497">
    <property type="entry name" value="SBP_bac_3"/>
    <property type="match status" value="1"/>
</dbReference>
<dbReference type="GO" id="GO:0005524">
    <property type="term" value="F:ATP binding"/>
    <property type="evidence" value="ECO:0007669"/>
    <property type="project" value="UniProtKB-KW"/>
</dbReference>
<dbReference type="EC" id="2.7.13.3" evidence="2"/>
<keyword evidence="9" id="KW-1133">Transmembrane helix</keyword>
<organism evidence="12 13">
    <name type="scientific">Desulforapulum autotrophicum (strain ATCC 43914 / DSM 3382 / VKM B-1955 / HRM2)</name>
    <name type="common">Desulfobacterium autotrophicum</name>
    <dbReference type="NCBI Taxonomy" id="177437"/>
    <lineage>
        <taxon>Bacteria</taxon>
        <taxon>Pseudomonadati</taxon>
        <taxon>Thermodesulfobacteriota</taxon>
        <taxon>Desulfobacteria</taxon>
        <taxon>Desulfobacterales</taxon>
        <taxon>Desulfobacteraceae</taxon>
        <taxon>Desulforapulum</taxon>
    </lineage>
</organism>
<reference evidence="12 13" key="1">
    <citation type="journal article" date="2009" name="Environ. Microbiol.">
        <title>Genome sequence of Desulfobacterium autotrophicum HRM2, a marine sulfate reducer oxidizing organic carbon completely to carbon dioxide.</title>
        <authorList>
            <person name="Strittmatter A.W."/>
            <person name="Liesegang H."/>
            <person name="Rabus R."/>
            <person name="Decker I."/>
            <person name="Amann J."/>
            <person name="Andres S."/>
            <person name="Henne A."/>
            <person name="Fricke W.F."/>
            <person name="Martinez-Arias R."/>
            <person name="Bartels D."/>
            <person name="Goesmann A."/>
            <person name="Krause L."/>
            <person name="Puehler A."/>
            <person name="Klenk H.P."/>
            <person name="Richter M."/>
            <person name="Schuler M."/>
            <person name="Gloeckner F.O."/>
            <person name="Meyerdierks A."/>
            <person name="Gottschalk G."/>
            <person name="Amann R."/>
        </authorList>
    </citation>
    <scope>NUCLEOTIDE SEQUENCE [LARGE SCALE GENOMIC DNA]</scope>
    <source>
        <strain evidence="13">ATCC 43914 / DSM 3382 / HRM2</strain>
    </source>
</reference>
<keyword evidence="10" id="KW-0732">Signal</keyword>
<dbReference type="SUPFAM" id="SSF55785">
    <property type="entry name" value="PYP-like sensor domain (PAS domain)"/>
    <property type="match status" value="1"/>
</dbReference>
<dbReference type="InterPro" id="IPR000014">
    <property type="entry name" value="PAS"/>
</dbReference>
<feature type="chain" id="PRO_5002902110" description="histidine kinase" evidence="10">
    <location>
        <begin position="27"/>
        <end position="843"/>
    </location>
</feature>
<evidence type="ECO:0000256" key="8">
    <source>
        <dbReference type="ARBA" id="ARBA00023012"/>
    </source>
</evidence>
<gene>
    <name evidence="12" type="ordered locus">HRM2_01270</name>
</gene>
<dbReference type="AlphaFoldDB" id="C0QED3"/>
<dbReference type="HOGENOM" id="CLU_000445_114_69_7"/>
<dbReference type="InterPro" id="IPR004358">
    <property type="entry name" value="Sig_transdc_His_kin-like_C"/>
</dbReference>
<keyword evidence="8" id="KW-0902">Two-component regulatory system</keyword>
<keyword evidence="7" id="KW-0067">ATP-binding</keyword>
<dbReference type="Pfam" id="PF13185">
    <property type="entry name" value="GAF_2"/>
    <property type="match status" value="1"/>
</dbReference>